<name>A0ACC2W1W0_9TREE</name>
<dbReference type="Proteomes" id="UP001227268">
    <property type="component" value="Unassembled WGS sequence"/>
</dbReference>
<keyword evidence="2" id="KW-1185">Reference proteome</keyword>
<sequence length="937" mass="105232">MIDHILGKPSPLWRRMQVFLVILFWVFRLYIGDGRIRSRNRLAKKLAAEMEKSRWWKKLRLPRGFLGIMGYMNDKFARFTPYQLIVGTMTAIYALRNLDVLLGLGAFDAGFVTAMAIRPKWMRDICSVALSGYYLIYAQEADEKLRAITYFHRPRLPVVRKLLLPRPKSSAHSKPISAMLFFARPEAELHMCTELILDFPGGGFISMGPDCHEERLRRWAKRTGKPVLSVDYGKAPEYPYPWAIDEGFDIYRTLTETKGGIIGMNGQKLDIIMCGDSAGGNVITTIMLRILESAEPIPHPVALVLAYPALDFNFKSFMSPENLRILRSEQSSNHIPGIEESKDHMRHKSPLSVVSDVKASPGIGNKKPSWTRSLSGRLRGISSATLGLEDQAGDDRSEEEKSLRERVKTPLIEKSFEAMQEELSEMAKHHEERKVPLLGTRLTMTSRTGYFQDRIISPTMMRAMAILYIGPKENPDFETDYYISPILAPEKLLAQFPRVFFISGEKDPFVDDTVILAGKIREAKKLRREEVRRKVASKVGRVKPGLRMSRPQSGIDKDDDAILNEDEDDWVQMRIIEGWGHGFMQMVTIMAEAEPVLLDVADWIDEAFAQHATKDSDSQAEAFGQSNAIPNGFSLVKASKYKQSAPDKTLGSADMGVPISISLNSQATLETDDEGDGILSFSTKKSKAGSSASNSSQNTSSRQHLPRNSSAPRFSLSSELLTPTDADLVASVEEAFHAQGQLPYRAPKASFAFFGNHKRTETPTLATPQQLRNRSSSPAVPDKARPSGLSEAELLRRRRVEAVYGMGETEDGVTKVVEEPEETGFQQQITLTAVPAFEKVLDDSAVSNNGVTEPWSGRIESCTIASEYKANEPKDPRSIRAGKLLFLRIDRYYRQWDSSNDILREGLLNPAIQHFYQALQFRFVSNVYLPIHFFSNT</sequence>
<gene>
    <name evidence="1" type="ORF">QFC21_001658</name>
</gene>
<proteinExistence type="predicted"/>
<evidence type="ECO:0000313" key="1">
    <source>
        <dbReference type="EMBL" id="KAJ9105290.1"/>
    </source>
</evidence>
<protein>
    <submittedName>
        <fullName evidence="1">Uncharacterized protein</fullName>
    </submittedName>
</protein>
<dbReference type="EMBL" id="JASBWT010000004">
    <property type="protein sequence ID" value="KAJ9105290.1"/>
    <property type="molecule type" value="Genomic_DNA"/>
</dbReference>
<reference evidence="1" key="1">
    <citation type="submission" date="2023-04" db="EMBL/GenBank/DDBJ databases">
        <title>Draft Genome sequencing of Naganishia species isolated from polar environments using Oxford Nanopore Technology.</title>
        <authorList>
            <person name="Leo P."/>
            <person name="Venkateswaran K."/>
        </authorList>
    </citation>
    <scope>NUCLEOTIDE SEQUENCE</scope>
    <source>
        <strain evidence="1">MNA-CCFEE 5423</strain>
    </source>
</reference>
<organism evidence="1 2">
    <name type="scientific">Naganishia friedmannii</name>
    <dbReference type="NCBI Taxonomy" id="89922"/>
    <lineage>
        <taxon>Eukaryota</taxon>
        <taxon>Fungi</taxon>
        <taxon>Dikarya</taxon>
        <taxon>Basidiomycota</taxon>
        <taxon>Agaricomycotina</taxon>
        <taxon>Tremellomycetes</taxon>
        <taxon>Filobasidiales</taxon>
        <taxon>Filobasidiaceae</taxon>
        <taxon>Naganishia</taxon>
    </lineage>
</organism>
<accession>A0ACC2W1W0</accession>
<evidence type="ECO:0000313" key="2">
    <source>
        <dbReference type="Proteomes" id="UP001227268"/>
    </source>
</evidence>
<comment type="caution">
    <text evidence="1">The sequence shown here is derived from an EMBL/GenBank/DDBJ whole genome shotgun (WGS) entry which is preliminary data.</text>
</comment>